<evidence type="ECO:0000313" key="2">
    <source>
        <dbReference type="Proteomes" id="UP000001989"/>
    </source>
</evidence>
<dbReference type="KEGG" id="swi:Swit_2215"/>
<name>A0A9J9HBU8_RHIWR</name>
<keyword evidence="2" id="KW-1185">Reference proteome</keyword>
<protein>
    <submittedName>
        <fullName evidence="1">Uncharacterized protein</fullName>
    </submittedName>
</protein>
<sequence>MSAITYRISWPRPATPCALQPKWAGEFRNFDDWVSFATTRLTGTVDNLTGSELRAICVDALGRRCTMGAHFMRARDDDAFPVRYFWELEPVAPEFDSAARLALPLIEADRASFFDCHTVGGDPASLSDEEARMIAAYDAAICALASAVAKGNGRP</sequence>
<accession>A0A9J9HBU8</accession>
<dbReference type="AlphaFoldDB" id="A0A9J9HBU8"/>
<dbReference type="Proteomes" id="UP000001989">
    <property type="component" value="Chromosome"/>
</dbReference>
<dbReference type="EMBL" id="CP000699">
    <property type="protein sequence ID" value="ABQ68574.1"/>
    <property type="molecule type" value="Genomic_DNA"/>
</dbReference>
<evidence type="ECO:0000313" key="1">
    <source>
        <dbReference type="EMBL" id="ABQ68574.1"/>
    </source>
</evidence>
<dbReference type="OrthoDB" id="8482210at2"/>
<organism evidence="1 2">
    <name type="scientific">Rhizorhabdus wittichii (strain DSM 6014 / CCUG 31198 / JCM 15750 / NBRC 105917 / EY 4224 / RW1)</name>
    <name type="common">Sphingomonas wittichii</name>
    <dbReference type="NCBI Taxonomy" id="392499"/>
    <lineage>
        <taxon>Bacteria</taxon>
        <taxon>Pseudomonadati</taxon>
        <taxon>Pseudomonadota</taxon>
        <taxon>Alphaproteobacteria</taxon>
        <taxon>Sphingomonadales</taxon>
        <taxon>Sphingomonadaceae</taxon>
        <taxon>Rhizorhabdus</taxon>
    </lineage>
</organism>
<reference evidence="1 2" key="1">
    <citation type="journal article" date="2010" name="J. Bacteriol.">
        <title>Genome sequence of the dioxin-mineralizing bacterium Sphingomonas wittichii RW1.</title>
        <authorList>
            <person name="Miller T.R."/>
            <person name="Delcher A.L."/>
            <person name="Salzberg S.L."/>
            <person name="Saunders E."/>
            <person name="Detter J.C."/>
            <person name="Halden R.U."/>
        </authorList>
    </citation>
    <scope>NUCLEOTIDE SEQUENCE [LARGE SCALE GENOMIC DNA]</scope>
    <source>
        <strain evidence="2">DSM 6014 / CCUG 31198 / JCM 15750 / NBRC 105917 / EY 4224 / RW1</strain>
    </source>
</reference>
<gene>
    <name evidence="1" type="ordered locus">Swit_2215</name>
</gene>
<proteinExistence type="predicted"/>